<evidence type="ECO:0000313" key="1">
    <source>
        <dbReference type="EMBL" id="GAE18672.1"/>
    </source>
</evidence>
<reference evidence="2" key="1">
    <citation type="journal article" date="2014" name="Genome">
        <title>Draft Genome Sequences of Three Strains of Bacteroides pyogenes Isolated from a Cat and Swine.</title>
        <authorList>
            <person name="Sakamoto M."/>
            <person name="Oshima K."/>
            <person name="Suda W."/>
            <person name="Kitamura K."/>
            <person name="Iida T."/>
            <person name="Hattori M."/>
            <person name="Ohkuma M."/>
        </authorList>
    </citation>
    <scope>NUCLEOTIDE SEQUENCE [LARGE SCALE GENOMIC DNA]</scope>
    <source>
        <strain evidence="2">JCM 6294</strain>
    </source>
</reference>
<dbReference type="AlphaFoldDB" id="W4PFW6"/>
<comment type="caution">
    <text evidence="1">The sequence shown here is derived from an EMBL/GenBank/DDBJ whole genome shotgun (WGS) entry which is preliminary data.</text>
</comment>
<proteinExistence type="predicted"/>
<dbReference type="EMBL" id="BAIR01000011">
    <property type="protein sequence ID" value="GAE18672.1"/>
    <property type="molecule type" value="Genomic_DNA"/>
</dbReference>
<accession>W4PFW6</accession>
<dbReference type="GO" id="GO:0005829">
    <property type="term" value="C:cytosol"/>
    <property type="evidence" value="ECO:0007669"/>
    <property type="project" value="TreeGrafter"/>
</dbReference>
<dbReference type="eggNOG" id="COG2195">
    <property type="taxonomic scope" value="Bacteria"/>
</dbReference>
<evidence type="ECO:0000313" key="2">
    <source>
        <dbReference type="Proteomes" id="UP000018842"/>
    </source>
</evidence>
<dbReference type="Gene3D" id="3.40.630.10">
    <property type="entry name" value="Zn peptidases"/>
    <property type="match status" value="1"/>
</dbReference>
<dbReference type="Proteomes" id="UP000018842">
    <property type="component" value="Unassembled WGS sequence"/>
</dbReference>
<gene>
    <name evidence="1" type="ORF">JCM6294_1611</name>
</gene>
<dbReference type="PANTHER" id="PTHR43501:SF1">
    <property type="entry name" value="CYTOSOL NON-SPECIFIC DIPEPTIDASE"/>
    <property type="match status" value="1"/>
</dbReference>
<dbReference type="PANTHER" id="PTHR43501">
    <property type="entry name" value="CYTOSOL NON-SPECIFIC DIPEPTIDASE"/>
    <property type="match status" value="1"/>
</dbReference>
<dbReference type="GO" id="GO:0070573">
    <property type="term" value="F:metallodipeptidase activity"/>
    <property type="evidence" value="ECO:0007669"/>
    <property type="project" value="TreeGrafter"/>
</dbReference>
<protein>
    <submittedName>
        <fullName evidence="1">Aminoacyl-histidine dipeptidase</fullName>
    </submittedName>
</protein>
<name>W4PFW6_9BACE</name>
<dbReference type="GO" id="GO:0006508">
    <property type="term" value="P:proteolysis"/>
    <property type="evidence" value="ECO:0007669"/>
    <property type="project" value="InterPro"/>
</dbReference>
<dbReference type="InterPro" id="IPR001160">
    <property type="entry name" value="Peptidase_M20C"/>
</dbReference>
<organism evidence="1 2">
    <name type="scientific">Bacteroides pyogenes DSM 20611 = JCM 6294</name>
    <dbReference type="NCBI Taxonomy" id="1121100"/>
    <lineage>
        <taxon>Bacteria</taxon>
        <taxon>Pseudomonadati</taxon>
        <taxon>Bacteroidota</taxon>
        <taxon>Bacteroidia</taxon>
        <taxon>Bacteroidales</taxon>
        <taxon>Bacteroidaceae</taxon>
        <taxon>Bacteroides</taxon>
    </lineage>
</organism>
<dbReference type="MEROPS" id="M20.012"/>
<dbReference type="SUPFAM" id="SSF53187">
    <property type="entry name" value="Zn-dependent exopeptidases"/>
    <property type="match status" value="1"/>
</dbReference>
<sequence length="70" mass="7796">MSTILSLAPQNVWKHFYSLTQIPRPSGHLEKVTEFLVNFGKGLGLETFVDEVGNVIIRKPATPGMENRKG</sequence>